<reference evidence="15" key="1">
    <citation type="journal article" date="2019" name="Int. J. Syst. Evol. Microbiol.">
        <title>The Global Catalogue of Microorganisms (GCM) 10K type strain sequencing project: providing services to taxonomists for standard genome sequencing and annotation.</title>
        <authorList>
            <consortium name="The Broad Institute Genomics Platform"/>
            <consortium name="The Broad Institute Genome Sequencing Center for Infectious Disease"/>
            <person name="Wu L."/>
            <person name="Ma J."/>
        </authorList>
    </citation>
    <scope>NUCLEOTIDE SEQUENCE [LARGE SCALE GENOMIC DNA]</scope>
    <source>
        <strain evidence="15">JCM 19129</strain>
    </source>
</reference>
<organism evidence="14 15">
    <name type="scientific">Nesterenkonia rhizosphaerae</name>
    <dbReference type="NCBI Taxonomy" id="1348272"/>
    <lineage>
        <taxon>Bacteria</taxon>
        <taxon>Bacillati</taxon>
        <taxon>Actinomycetota</taxon>
        <taxon>Actinomycetes</taxon>
        <taxon>Micrococcales</taxon>
        <taxon>Micrococcaceae</taxon>
        <taxon>Nesterenkonia</taxon>
    </lineage>
</organism>
<comment type="similarity">
    <text evidence="2 11">Belongs to the 'phage' integrase family. XerD subfamily.</text>
</comment>
<dbReference type="InterPro" id="IPR004107">
    <property type="entry name" value="Integrase_SAM-like_N"/>
</dbReference>
<evidence type="ECO:0000256" key="1">
    <source>
        <dbReference type="ARBA" id="ARBA00004496"/>
    </source>
</evidence>
<keyword evidence="10 11" id="KW-0131">Cell cycle</keyword>
<dbReference type="InterPro" id="IPR044068">
    <property type="entry name" value="CB"/>
</dbReference>
<protein>
    <recommendedName>
        <fullName evidence="3 11">Tyrosine recombinase XerD</fullName>
    </recommendedName>
</protein>
<evidence type="ECO:0000256" key="2">
    <source>
        <dbReference type="ARBA" id="ARBA00010450"/>
    </source>
</evidence>
<dbReference type="SUPFAM" id="SSF56349">
    <property type="entry name" value="DNA breaking-rejoining enzymes"/>
    <property type="match status" value="1"/>
</dbReference>
<feature type="active site" evidence="11">
    <location>
        <position position="262"/>
    </location>
</feature>
<evidence type="ECO:0000256" key="4">
    <source>
        <dbReference type="ARBA" id="ARBA00022490"/>
    </source>
</evidence>
<dbReference type="SUPFAM" id="SSF47823">
    <property type="entry name" value="lambda integrase-like, N-terminal domain"/>
    <property type="match status" value="1"/>
</dbReference>
<feature type="active site" description="O-(3'-phospho-DNA)-tyrosine intermediate" evidence="11">
    <location>
        <position position="297"/>
    </location>
</feature>
<sequence>MSQTPESPLWIEVTNYLSHLRIERGSSQNTLDSYQRDLRRYIAYLDSRGITAVVQVDAGHIAEFLQAVRTGDDGGTALSERSTARVLASVRGAHKFWAMEGLTTHDPATKISAPKQAETLPKALSVEEITRLLETPNSATAFGLRDRALLELLYASGARISEAISLDVDDIHAVTDATDSLVLLRVTGKGDKQRMVPLGSYAQRAVADYLTAGRPALAQHAKKSSPALFLNKLGGRLSRQSAWTVLQKTAADAGITVEVSPHTLRHSCATHLLEGGADIRTVQELLGHASVTTTQIYTKVTPQALQETYVSAHPRAL</sequence>
<keyword evidence="5 11" id="KW-0132">Cell division</keyword>
<dbReference type="CDD" id="cd00798">
    <property type="entry name" value="INT_XerDC_C"/>
    <property type="match status" value="1"/>
</dbReference>
<accession>A0ABP9G804</accession>
<feature type="domain" description="Core-binding (CB)" evidence="13">
    <location>
        <begin position="7"/>
        <end position="98"/>
    </location>
</feature>
<dbReference type="PANTHER" id="PTHR30349">
    <property type="entry name" value="PHAGE INTEGRASE-RELATED"/>
    <property type="match status" value="1"/>
</dbReference>
<proteinExistence type="inferred from homology"/>
<dbReference type="HAMAP" id="MF_01808">
    <property type="entry name" value="Recomb_XerC_XerD"/>
    <property type="match status" value="1"/>
</dbReference>
<name>A0ABP9G804_9MICC</name>
<comment type="caution">
    <text evidence="14">The sequence shown here is derived from an EMBL/GenBank/DDBJ whole genome shotgun (WGS) entry which is preliminary data.</text>
</comment>
<dbReference type="Gene3D" id="1.10.443.10">
    <property type="entry name" value="Intergrase catalytic core"/>
    <property type="match status" value="1"/>
</dbReference>
<dbReference type="InterPro" id="IPR010998">
    <property type="entry name" value="Integrase_recombinase_N"/>
</dbReference>
<dbReference type="NCBIfam" id="TIGR02225">
    <property type="entry name" value="recomb_XerD"/>
    <property type="match status" value="1"/>
</dbReference>
<evidence type="ECO:0000256" key="10">
    <source>
        <dbReference type="ARBA" id="ARBA00023306"/>
    </source>
</evidence>
<keyword evidence="15" id="KW-1185">Reference proteome</keyword>
<dbReference type="InterPro" id="IPR011932">
    <property type="entry name" value="Recomb_XerD"/>
</dbReference>
<dbReference type="Proteomes" id="UP001500368">
    <property type="component" value="Unassembled WGS sequence"/>
</dbReference>
<dbReference type="PROSITE" id="PS51900">
    <property type="entry name" value="CB"/>
    <property type="match status" value="1"/>
</dbReference>
<dbReference type="InterPro" id="IPR050090">
    <property type="entry name" value="Tyrosine_recombinase_XerCD"/>
</dbReference>
<feature type="active site" evidence="11">
    <location>
        <position position="265"/>
    </location>
</feature>
<evidence type="ECO:0000313" key="14">
    <source>
        <dbReference type="EMBL" id="GAA4928237.1"/>
    </source>
</evidence>
<dbReference type="Gene3D" id="1.10.150.130">
    <property type="match status" value="1"/>
</dbReference>
<dbReference type="Pfam" id="PF02899">
    <property type="entry name" value="Phage_int_SAM_1"/>
    <property type="match status" value="1"/>
</dbReference>
<evidence type="ECO:0000256" key="7">
    <source>
        <dbReference type="ARBA" id="ARBA00022908"/>
    </source>
</evidence>
<evidence type="ECO:0000313" key="15">
    <source>
        <dbReference type="Proteomes" id="UP001500368"/>
    </source>
</evidence>
<dbReference type="InterPro" id="IPR013762">
    <property type="entry name" value="Integrase-like_cat_sf"/>
</dbReference>
<dbReference type="InterPro" id="IPR011010">
    <property type="entry name" value="DNA_brk_join_enz"/>
</dbReference>
<comment type="function">
    <text evidence="11">Site-specific tyrosine recombinase, which acts by catalyzing the cutting and rejoining of the recombining DNA molecules. The XerC-XerD complex is essential to convert dimers of the bacterial chromosome into monomers to permit their segregation at cell division. It also contributes to the segregational stability of plasmids.</text>
</comment>
<dbReference type="PANTHER" id="PTHR30349:SF81">
    <property type="entry name" value="TYROSINE RECOMBINASE XERC"/>
    <property type="match status" value="1"/>
</dbReference>
<dbReference type="InterPro" id="IPR023009">
    <property type="entry name" value="Tyrosine_recombinase_XerC/XerD"/>
</dbReference>
<evidence type="ECO:0000259" key="13">
    <source>
        <dbReference type="PROSITE" id="PS51900"/>
    </source>
</evidence>
<keyword evidence="6 11" id="KW-0159">Chromosome partition</keyword>
<evidence type="ECO:0000259" key="12">
    <source>
        <dbReference type="PROSITE" id="PS51898"/>
    </source>
</evidence>
<dbReference type="HAMAP" id="MF_01807">
    <property type="entry name" value="Recomb_XerD"/>
    <property type="match status" value="1"/>
</dbReference>
<evidence type="ECO:0000256" key="3">
    <source>
        <dbReference type="ARBA" id="ARBA00015810"/>
    </source>
</evidence>
<feature type="active site" evidence="11">
    <location>
        <position position="189"/>
    </location>
</feature>
<keyword evidence="8 11" id="KW-0238">DNA-binding</keyword>
<comment type="subcellular location">
    <subcellularLocation>
        <location evidence="1 11">Cytoplasm</location>
    </subcellularLocation>
</comment>
<evidence type="ECO:0000256" key="6">
    <source>
        <dbReference type="ARBA" id="ARBA00022829"/>
    </source>
</evidence>
<dbReference type="NCBIfam" id="NF001399">
    <property type="entry name" value="PRK00283.1"/>
    <property type="match status" value="1"/>
</dbReference>
<evidence type="ECO:0000256" key="9">
    <source>
        <dbReference type="ARBA" id="ARBA00023172"/>
    </source>
</evidence>
<dbReference type="EMBL" id="BAABLW010000007">
    <property type="protein sequence ID" value="GAA4928237.1"/>
    <property type="molecule type" value="Genomic_DNA"/>
</dbReference>
<feature type="active site" evidence="11">
    <location>
        <position position="288"/>
    </location>
</feature>
<keyword evidence="9 11" id="KW-0233">DNA recombination</keyword>
<comment type="subunit">
    <text evidence="11">Forms a cyclic heterotetrameric complex composed of two molecules of XerC and two molecules of XerD.</text>
</comment>
<evidence type="ECO:0000256" key="8">
    <source>
        <dbReference type="ARBA" id="ARBA00023125"/>
    </source>
</evidence>
<dbReference type="InterPro" id="IPR002104">
    <property type="entry name" value="Integrase_catalytic"/>
</dbReference>
<evidence type="ECO:0000256" key="11">
    <source>
        <dbReference type="HAMAP-Rule" id="MF_01807"/>
    </source>
</evidence>
<dbReference type="Pfam" id="PF00589">
    <property type="entry name" value="Phage_integrase"/>
    <property type="match status" value="1"/>
</dbReference>
<evidence type="ECO:0000256" key="5">
    <source>
        <dbReference type="ARBA" id="ARBA00022618"/>
    </source>
</evidence>
<keyword evidence="4 11" id="KW-0963">Cytoplasm</keyword>
<feature type="active site" evidence="11">
    <location>
        <position position="159"/>
    </location>
</feature>
<dbReference type="PROSITE" id="PS51898">
    <property type="entry name" value="TYR_RECOMBINASE"/>
    <property type="match status" value="1"/>
</dbReference>
<dbReference type="RefSeq" id="WP_345478621.1">
    <property type="nucleotide sequence ID" value="NZ_BAABLW010000007.1"/>
</dbReference>
<feature type="domain" description="Tyr recombinase" evidence="12">
    <location>
        <begin position="119"/>
        <end position="310"/>
    </location>
</feature>
<gene>
    <name evidence="11 14" type="primary">xerD</name>
    <name evidence="14" type="ORF">GCM10025790_28280</name>
</gene>
<keyword evidence="7 11" id="KW-0229">DNA integration</keyword>